<protein>
    <recommendedName>
        <fullName evidence="3">DUF4037 domain-containing protein</fullName>
    </recommendedName>
</protein>
<sequence>MTDPLAPRGWQRDAWIDTLHRRLEALVTSLKQQPGALALLGLGSTGLHGDRMDEYSDLDFFVIVQEDAQEDLLRSTDWVRAAAPVVYDFENSPHGRKVLFQDGVFAEYAVFTERELGAVAEPSMRVIWSRDPARDWSEVRAGPVPRSWGHDREDFHLNEALTNLYVGLLRDRRGERLSALRFIQVYAVDRVLAMQALWEAPGTTRDPFGVERRAEEWAGEMPLASFCPGYEHNVVAARALLEWLVTHGTPSPVMVEAVQALLTEPDTGG</sequence>
<gene>
    <name evidence="1" type="ORF">QOL99_02600</name>
</gene>
<evidence type="ECO:0000313" key="1">
    <source>
        <dbReference type="EMBL" id="MDL2343034.1"/>
    </source>
</evidence>
<proteinExistence type="predicted"/>
<dbReference type="Gene3D" id="3.30.460.10">
    <property type="entry name" value="Beta Polymerase, domain 2"/>
    <property type="match status" value="1"/>
</dbReference>
<dbReference type="EMBL" id="JASNGB010000010">
    <property type="protein sequence ID" value="MDL2343034.1"/>
    <property type="molecule type" value="Genomic_DNA"/>
</dbReference>
<keyword evidence="2" id="KW-1185">Reference proteome</keyword>
<dbReference type="Proteomes" id="UP001302059">
    <property type="component" value="Unassembled WGS sequence"/>
</dbReference>
<dbReference type="RefSeq" id="WP_285521055.1">
    <property type="nucleotide sequence ID" value="NZ_JASNGB010000010.1"/>
</dbReference>
<name>A0ABT7JDA3_9DEIO</name>
<dbReference type="InterPro" id="IPR043519">
    <property type="entry name" value="NT_sf"/>
</dbReference>
<comment type="caution">
    <text evidence="1">The sequence shown here is derived from an EMBL/GenBank/DDBJ whole genome shotgun (WGS) entry which is preliminary data.</text>
</comment>
<reference evidence="1 2" key="1">
    <citation type="submission" date="2023-05" db="EMBL/GenBank/DDBJ databases">
        <authorList>
            <person name="Gao F."/>
        </authorList>
    </citation>
    <scope>NUCLEOTIDE SEQUENCE [LARGE SCALE GENOMIC DNA]</scope>
    <source>
        <strain evidence="1 2">MIMF12</strain>
    </source>
</reference>
<evidence type="ECO:0000313" key="2">
    <source>
        <dbReference type="Proteomes" id="UP001302059"/>
    </source>
</evidence>
<organism evidence="1 2">
    <name type="scientific">Deinococcus rhizophilus</name>
    <dbReference type="NCBI Taxonomy" id="3049544"/>
    <lineage>
        <taxon>Bacteria</taxon>
        <taxon>Thermotogati</taxon>
        <taxon>Deinococcota</taxon>
        <taxon>Deinococci</taxon>
        <taxon>Deinococcales</taxon>
        <taxon>Deinococcaceae</taxon>
        <taxon>Deinococcus</taxon>
    </lineage>
</organism>
<accession>A0ABT7JDA3</accession>
<evidence type="ECO:0008006" key="3">
    <source>
        <dbReference type="Google" id="ProtNLM"/>
    </source>
</evidence>